<dbReference type="InterPro" id="IPR011202">
    <property type="entry name" value="UCP014677"/>
</dbReference>
<reference evidence="1" key="1">
    <citation type="submission" date="2022-11" db="EMBL/GenBank/DDBJ databases">
        <title>Isolation and characterization of PLA-degrading bacterium Massilia sp. from Antarctic soil.</title>
        <authorList>
            <person name="Sato K."/>
            <person name="Gomez-Fuentes C."/>
            <person name="Ahmad S.A."/>
            <person name="Zulkharnain A."/>
        </authorList>
    </citation>
    <scope>NUCLEOTIDE SEQUENCE</scope>
    <source>
        <strain evidence="1">N-3</strain>
    </source>
</reference>
<organism evidence="1 2">
    <name type="scientific">Massilia varians</name>
    <dbReference type="NCBI Taxonomy" id="457921"/>
    <lineage>
        <taxon>Bacteria</taxon>
        <taxon>Pseudomonadati</taxon>
        <taxon>Pseudomonadota</taxon>
        <taxon>Betaproteobacteria</taxon>
        <taxon>Burkholderiales</taxon>
        <taxon>Oxalobacteraceae</taxon>
        <taxon>Telluria group</taxon>
        <taxon>Massilia</taxon>
    </lineage>
</organism>
<sequence>MNIEQTLTELFKLKGAGPFLFVGSGFSRRYLGLEDWKGLLSKFCVMGKPFEFYLASADGNYPAAAKLIAQEFNGYWWKAPEYADSVALNSSKITHSTTALRIEISRYLSKLGEVDAKASGYPEEVALLSTLNVDGIITTNWDLFLEQLYPDYKKYIGQNELLFSNPQEVGEIYKIHGCATRPASLILTSDDYGEFNERNPYLAAKLITIFVEHPVVFLGYSISDENVASLLRSISMCVGKDNIEQLRQNLIFVQRLDGEEQSGVSDTYLTIEGIQIPLVLVKTNDYAEIYRALAATKRKIPARILRYCKEQLYELVASSEPERKIAVVDIDSIQDKSNLEFVVGVGVKALAEGEIAAIGYETIEVADLIHDLLYEDKNYDAEGILASVVKRAGRNTRYVPVYKYLREVGIQSEQDYQASGLNLEKWTAGKLSEFPLKMYAGQFFKKRHQSIEEIIASSTPENAAALIPFLPKEKIKLDILRGFLIEHEEKMAYDKSSYASHFKKLAIIYDRLKWGWQ</sequence>
<evidence type="ECO:0000313" key="1">
    <source>
        <dbReference type="EMBL" id="BDT58089.1"/>
    </source>
</evidence>
<evidence type="ECO:0008006" key="3">
    <source>
        <dbReference type="Google" id="ProtNLM"/>
    </source>
</evidence>
<name>A0ABN6T758_9BURK</name>
<dbReference type="RefSeq" id="WP_281913427.1">
    <property type="nucleotide sequence ID" value="NZ_AP026966.1"/>
</dbReference>
<dbReference type="PIRSF" id="PIRSF014677">
    <property type="entry name" value="UCP014677"/>
    <property type="match status" value="1"/>
</dbReference>
<accession>A0ABN6T758</accession>
<evidence type="ECO:0000313" key="2">
    <source>
        <dbReference type="Proteomes" id="UP001163336"/>
    </source>
</evidence>
<dbReference type="EMBL" id="AP026966">
    <property type="protein sequence ID" value="BDT58089.1"/>
    <property type="molecule type" value="Genomic_DNA"/>
</dbReference>
<proteinExistence type="predicted"/>
<gene>
    <name evidence="1" type="ORF">MasN3_15830</name>
</gene>
<protein>
    <recommendedName>
        <fullName evidence="3">SIR2-like domain-containing protein</fullName>
    </recommendedName>
</protein>
<dbReference type="Pfam" id="PF13289">
    <property type="entry name" value="SIR2_2"/>
    <property type="match status" value="1"/>
</dbReference>
<keyword evidence="2" id="KW-1185">Reference proteome</keyword>
<dbReference type="Proteomes" id="UP001163336">
    <property type="component" value="Chromosome"/>
</dbReference>